<comment type="pathway">
    <text evidence="4">Bacterial outer membrane biogenesis; LPS core biosynthesis.</text>
</comment>
<dbReference type="InterPro" id="IPR007507">
    <property type="entry name" value="Glycos_transf_N"/>
</dbReference>
<dbReference type="PATRIC" id="fig|1588748.3.peg.203"/>
<dbReference type="PANTHER" id="PTHR42755:SF1">
    <property type="entry name" value="3-DEOXY-D-MANNO-OCTULOSONIC ACID TRANSFERASE, MITOCHONDRIAL-RELATED"/>
    <property type="match status" value="1"/>
</dbReference>
<dbReference type="AlphaFoldDB" id="A0A134CL96"/>
<dbReference type="EMBL" id="LSDT01000004">
    <property type="protein sequence ID" value="KXB92978.1"/>
    <property type="molecule type" value="Genomic_DNA"/>
</dbReference>
<gene>
    <name evidence="6" type="ORF">HMPREF3182_00209</name>
</gene>
<comment type="catalytic activity">
    <reaction evidence="4">
        <text>lipid IVA (E. coli) + CMP-3-deoxy-beta-D-manno-octulosonate = alpha-Kdo-(2-&gt;6)-lipid IVA (E. coli) + CMP + H(+)</text>
        <dbReference type="Rhea" id="RHEA:28066"/>
        <dbReference type="ChEBI" id="CHEBI:15378"/>
        <dbReference type="ChEBI" id="CHEBI:58603"/>
        <dbReference type="ChEBI" id="CHEBI:60364"/>
        <dbReference type="ChEBI" id="CHEBI:60377"/>
        <dbReference type="ChEBI" id="CHEBI:85987"/>
        <dbReference type="EC" id="2.4.99.12"/>
    </reaction>
</comment>
<organism evidence="6 7">
    <name type="scientific">Megasphaera hutchinsoni</name>
    <dbReference type="NCBI Taxonomy" id="1588748"/>
    <lineage>
        <taxon>Bacteria</taxon>
        <taxon>Bacillati</taxon>
        <taxon>Bacillota</taxon>
        <taxon>Negativicutes</taxon>
        <taxon>Veillonellales</taxon>
        <taxon>Veillonellaceae</taxon>
        <taxon>Megasphaera</taxon>
    </lineage>
</organism>
<keyword evidence="4" id="KW-1133">Transmembrane helix</keyword>
<reference evidence="7" key="1">
    <citation type="submission" date="2016-01" db="EMBL/GenBank/DDBJ databases">
        <authorList>
            <person name="Mitreva M."/>
            <person name="Pepin K.H."/>
            <person name="Mihindukulasuriya K.A."/>
            <person name="Fulton R."/>
            <person name="Fronick C."/>
            <person name="O'Laughlin M."/>
            <person name="Miner T."/>
            <person name="Herter B."/>
            <person name="Rosa B.A."/>
            <person name="Cordes M."/>
            <person name="Tomlinson C."/>
            <person name="Wollam A."/>
            <person name="Palsikar V.B."/>
            <person name="Mardis E.R."/>
            <person name="Wilson R.K."/>
        </authorList>
    </citation>
    <scope>NUCLEOTIDE SEQUENCE [LARGE SCALE GENOMIC DNA]</scope>
    <source>
        <strain evidence="7">KA00182</strain>
    </source>
</reference>
<feature type="site" description="Transition state stabilizer" evidence="3">
    <location>
        <position position="212"/>
    </location>
</feature>
<accession>A0A134CL96</accession>
<comment type="caution">
    <text evidence="6">The sequence shown here is derived from an EMBL/GenBank/DDBJ whole genome shotgun (WGS) entry which is preliminary data.</text>
</comment>
<feature type="active site" description="Proton acceptor" evidence="2">
    <location>
        <position position="65"/>
    </location>
</feature>
<dbReference type="UniPathway" id="UPA00958"/>
<evidence type="ECO:0000313" key="7">
    <source>
        <dbReference type="Proteomes" id="UP000070160"/>
    </source>
</evidence>
<keyword evidence="4" id="KW-0448">Lipopolysaccharide biosynthesis</keyword>
<dbReference type="InterPro" id="IPR039901">
    <property type="entry name" value="Kdotransferase"/>
</dbReference>
<keyword evidence="4" id="KW-1003">Cell membrane</keyword>
<keyword evidence="1 4" id="KW-0808">Transferase</keyword>
<keyword evidence="4" id="KW-0812">Transmembrane</keyword>
<dbReference type="GO" id="GO:0009244">
    <property type="term" value="P:lipopolysaccharide core region biosynthetic process"/>
    <property type="evidence" value="ECO:0007669"/>
    <property type="project" value="UniProtKB-UniRule"/>
</dbReference>
<dbReference type="Gene3D" id="3.40.50.2000">
    <property type="entry name" value="Glycogen Phosphorylase B"/>
    <property type="match status" value="1"/>
</dbReference>
<dbReference type="GO" id="GO:0005886">
    <property type="term" value="C:plasma membrane"/>
    <property type="evidence" value="ECO:0007669"/>
    <property type="project" value="UniProtKB-SubCell"/>
</dbReference>
<dbReference type="SUPFAM" id="SSF53756">
    <property type="entry name" value="UDP-Glycosyltransferase/glycogen phosphorylase"/>
    <property type="match status" value="1"/>
</dbReference>
<sequence>MNGNKKGLLGYAIYMLLMSIVSIFLLLYEAYTSLWHRRSSRWNRLFLATIPDKPILLVHAASAGEVLAVEPLLHQLEEKYPQYALVISTGTKTGYALVQRFFPHLSVVYFPWDIPLVTKAWLRHISPRLIVMVETELWPYFLRTAARLQIPVVMVNGRISKKTFGFLRHFPSFVRYILSSIQLFLMQSEHAAVYIKQLGAYEERIHITGNMKYDQTYGQVSPTYKKSLQQQLGITDKHYPIWVVGSTHIGEHEHICNAFQQVRHAFPQAKLIYVPRYINEVEKIIEMGRTWHIDFVKRSEGKPLVTDSPIIVDTMGELGQLYSLADIVFVGGSLTPIGGHNVLEPASHGKPIIVGPHMEHFADVFASFQEQHAIITVANAKELAAACMYLAKHKQVAMDIGKTGLQIVQANQGATEKTIRIIADLMRKEL</sequence>
<dbReference type="EC" id="2.4.99.12" evidence="4"/>
<dbReference type="STRING" id="1588748.HMPREF3182_00209"/>
<dbReference type="PANTHER" id="PTHR42755">
    <property type="entry name" value="3-DEOXY-MANNO-OCTULOSONATE CYTIDYLYLTRANSFERASE"/>
    <property type="match status" value="1"/>
</dbReference>
<comment type="function">
    <text evidence="4">Involved in lipopolysaccharide (LPS) biosynthesis. Catalyzes the transfer of 3-deoxy-D-manno-octulosonate (Kdo) residue(s) from CMP-Kdo to lipid IV(A), the tetraacyldisaccharide-1,4'-bisphosphate precursor of lipid A.</text>
</comment>
<dbReference type="Gene3D" id="3.40.50.11720">
    <property type="entry name" value="3-Deoxy-D-manno-octulosonic-acid transferase, N-terminal domain"/>
    <property type="match status" value="1"/>
</dbReference>
<comment type="similarity">
    <text evidence="4">Belongs to the glycosyltransferase group 1 family.</text>
</comment>
<dbReference type="GO" id="GO:0043842">
    <property type="term" value="F:Kdo transferase activity"/>
    <property type="evidence" value="ECO:0007669"/>
    <property type="project" value="UniProtKB-EC"/>
</dbReference>
<evidence type="ECO:0000256" key="2">
    <source>
        <dbReference type="PIRSR" id="PIRSR639901-1"/>
    </source>
</evidence>
<dbReference type="Pfam" id="PF04413">
    <property type="entry name" value="Glycos_transf_N"/>
    <property type="match status" value="1"/>
</dbReference>
<dbReference type="InterPro" id="IPR038107">
    <property type="entry name" value="Glycos_transf_N_sf"/>
</dbReference>
<dbReference type="Proteomes" id="UP000070160">
    <property type="component" value="Unassembled WGS sequence"/>
</dbReference>
<name>A0A134CL96_9FIRM</name>
<feature type="transmembrane region" description="Helical" evidence="4">
    <location>
        <begin position="12"/>
        <end position="31"/>
    </location>
</feature>
<evidence type="ECO:0000256" key="4">
    <source>
        <dbReference type="RuleBase" id="RU365103"/>
    </source>
</evidence>
<feature type="domain" description="3-deoxy-D-manno-octulosonic-acid transferase N-terminal" evidence="5">
    <location>
        <begin position="50"/>
        <end position="215"/>
    </location>
</feature>
<evidence type="ECO:0000259" key="5">
    <source>
        <dbReference type="Pfam" id="PF04413"/>
    </source>
</evidence>
<keyword evidence="4" id="KW-0472">Membrane</keyword>
<evidence type="ECO:0000313" key="6">
    <source>
        <dbReference type="EMBL" id="KXB92978.1"/>
    </source>
</evidence>
<evidence type="ECO:0000256" key="3">
    <source>
        <dbReference type="PIRSR" id="PIRSR639901-2"/>
    </source>
</evidence>
<proteinExistence type="inferred from homology"/>
<evidence type="ECO:0000256" key="1">
    <source>
        <dbReference type="ARBA" id="ARBA00022679"/>
    </source>
</evidence>
<keyword evidence="7" id="KW-1185">Reference proteome</keyword>
<dbReference type="RefSeq" id="WP_062484966.1">
    <property type="nucleotide sequence ID" value="NZ_KQ960927.1"/>
</dbReference>
<protein>
    <recommendedName>
        <fullName evidence="4">3-deoxy-D-manno-octulosonic acid transferase</fullName>
        <shortName evidence="4">Kdo transferase</shortName>
        <ecNumber evidence="4">2.4.99.12</ecNumber>
    </recommendedName>
    <alternativeName>
        <fullName evidence="4">Lipid IV(A) 3-deoxy-D-manno-octulosonic acid transferase</fullName>
    </alternativeName>
</protein>
<comment type="subcellular location">
    <subcellularLocation>
        <location evidence="4">Cell membrane</location>
    </subcellularLocation>
</comment>
<feature type="site" description="Transition state stabilizer" evidence="3">
    <location>
        <position position="134"/>
    </location>
</feature>
<dbReference type="GO" id="GO:0009245">
    <property type="term" value="P:lipid A biosynthetic process"/>
    <property type="evidence" value="ECO:0007669"/>
    <property type="project" value="TreeGrafter"/>
</dbReference>